<sequence length="91" mass="10374">MFTNDTDLIYLGVRQGMSKAGHPYQVLIVADPAKYENFEYFIGDGIQLPPLEVNEKVVITLQMTKRGFNNVPQLMGVHKWTEAKHQQPQKA</sequence>
<proteinExistence type="predicted"/>
<comment type="caution">
    <text evidence="1">The sequence shown here is derived from an EMBL/GenBank/DDBJ whole genome shotgun (WGS) entry which is preliminary data.</text>
</comment>
<name>A0ABS3HLR8_9ENTE</name>
<dbReference type="Proteomes" id="UP000664495">
    <property type="component" value="Unassembled WGS sequence"/>
</dbReference>
<accession>A0ABS3HLR8</accession>
<protein>
    <submittedName>
        <fullName evidence="1">Uncharacterized protein</fullName>
    </submittedName>
</protein>
<gene>
    <name evidence="1" type="ORF">JZO85_16630</name>
</gene>
<dbReference type="RefSeq" id="WP_207109640.1">
    <property type="nucleotide sequence ID" value="NZ_JAFLVR010000042.1"/>
</dbReference>
<evidence type="ECO:0000313" key="1">
    <source>
        <dbReference type="EMBL" id="MBO0453884.1"/>
    </source>
</evidence>
<keyword evidence="2" id="KW-1185">Reference proteome</keyword>
<dbReference type="EMBL" id="JAFLVR010000042">
    <property type="protein sequence ID" value="MBO0453884.1"/>
    <property type="molecule type" value="Genomic_DNA"/>
</dbReference>
<reference evidence="1 2" key="1">
    <citation type="submission" date="2021-03" db="EMBL/GenBank/DDBJ databases">
        <title>Enterococcal diversity collection.</title>
        <authorList>
            <person name="Gilmore M.S."/>
            <person name="Schwartzman J."/>
            <person name="Van Tyne D."/>
            <person name="Martin M."/>
            <person name="Earl A.M."/>
            <person name="Manson A.L."/>
            <person name="Straub T."/>
            <person name="Salamzade R."/>
            <person name="Saavedra J."/>
            <person name="Lebreton F."/>
            <person name="Prichula J."/>
            <person name="Schaufler K."/>
            <person name="Gaca A."/>
            <person name="Sgardioli B."/>
            <person name="Wagenaar J."/>
            <person name="Strong T."/>
        </authorList>
    </citation>
    <scope>NUCLEOTIDE SEQUENCE [LARGE SCALE GENOMIC DNA]</scope>
    <source>
        <strain evidence="1 2">MJM16</strain>
    </source>
</reference>
<evidence type="ECO:0000313" key="2">
    <source>
        <dbReference type="Proteomes" id="UP000664495"/>
    </source>
</evidence>
<organism evidence="1 2">
    <name type="scientific">Candidatus Enterococcus murrayae</name>
    <dbReference type="NCBI Taxonomy" id="2815321"/>
    <lineage>
        <taxon>Bacteria</taxon>
        <taxon>Bacillati</taxon>
        <taxon>Bacillota</taxon>
        <taxon>Bacilli</taxon>
        <taxon>Lactobacillales</taxon>
        <taxon>Enterococcaceae</taxon>
        <taxon>Enterococcus</taxon>
    </lineage>
</organism>